<dbReference type="InterPro" id="IPR033467">
    <property type="entry name" value="Tesmin/TSO1-like_CXC"/>
</dbReference>
<dbReference type="PANTHER" id="PTHR46159:SF12">
    <property type="entry name" value="PROTEIN TESMIN_TSO1-LIKE CXC 3-RELATED"/>
    <property type="match status" value="1"/>
</dbReference>
<evidence type="ECO:0000313" key="7">
    <source>
        <dbReference type="Proteomes" id="UP000516437"/>
    </source>
</evidence>
<feature type="region of interest" description="Disordered" evidence="4">
    <location>
        <begin position="735"/>
        <end position="786"/>
    </location>
</feature>
<evidence type="ECO:0000256" key="2">
    <source>
        <dbReference type="ARBA" id="ARBA00007267"/>
    </source>
</evidence>
<dbReference type="GO" id="GO:0005634">
    <property type="term" value="C:nucleus"/>
    <property type="evidence" value="ECO:0007669"/>
    <property type="project" value="UniProtKB-SubCell"/>
</dbReference>
<feature type="compositionally biased region" description="Polar residues" evidence="4">
    <location>
        <begin position="76"/>
        <end position="87"/>
    </location>
</feature>
<evidence type="ECO:0000259" key="5">
    <source>
        <dbReference type="PROSITE" id="PS51634"/>
    </source>
</evidence>
<dbReference type="PROSITE" id="PS51634">
    <property type="entry name" value="CRC"/>
    <property type="match status" value="1"/>
</dbReference>
<proteinExistence type="inferred from homology"/>
<evidence type="ECO:0000256" key="3">
    <source>
        <dbReference type="ARBA" id="ARBA00023242"/>
    </source>
</evidence>
<reference evidence="6 7" key="1">
    <citation type="journal article" date="2019" name="Plant Biotechnol. J.">
        <title>The red bayberry genome and genetic basis of sex determination.</title>
        <authorList>
            <person name="Jia H.M."/>
            <person name="Jia H.J."/>
            <person name="Cai Q.L."/>
            <person name="Wang Y."/>
            <person name="Zhao H.B."/>
            <person name="Yang W.F."/>
            <person name="Wang G.Y."/>
            <person name="Li Y.H."/>
            <person name="Zhan D.L."/>
            <person name="Shen Y.T."/>
            <person name="Niu Q.F."/>
            <person name="Chang L."/>
            <person name="Qiu J."/>
            <person name="Zhao L."/>
            <person name="Xie H.B."/>
            <person name="Fu W.Y."/>
            <person name="Jin J."/>
            <person name="Li X.W."/>
            <person name="Jiao Y."/>
            <person name="Zhou C.C."/>
            <person name="Tu T."/>
            <person name="Chai C.Y."/>
            <person name="Gao J.L."/>
            <person name="Fan L.J."/>
            <person name="van de Weg E."/>
            <person name="Wang J.Y."/>
            <person name="Gao Z.S."/>
        </authorList>
    </citation>
    <scope>NUCLEOTIDE SEQUENCE [LARGE SCALE GENOMIC DNA]</scope>
    <source>
        <tissue evidence="6">Leaves</tissue>
    </source>
</reference>
<gene>
    <name evidence="6" type="ORF">CJ030_MR3G014458</name>
</gene>
<feature type="region of interest" description="Disordered" evidence="4">
    <location>
        <begin position="619"/>
        <end position="640"/>
    </location>
</feature>
<dbReference type="Proteomes" id="UP000516437">
    <property type="component" value="Chromosome 3"/>
</dbReference>
<evidence type="ECO:0000256" key="1">
    <source>
        <dbReference type="ARBA" id="ARBA00004123"/>
    </source>
</evidence>
<feature type="region of interest" description="Disordered" evidence="4">
    <location>
        <begin position="72"/>
        <end position="93"/>
    </location>
</feature>
<protein>
    <submittedName>
        <fullName evidence="6">Protein tesmin/TSO1-like CXC 2</fullName>
    </submittedName>
</protein>
<keyword evidence="7" id="KW-1185">Reference proteome</keyword>
<dbReference type="InterPro" id="IPR005172">
    <property type="entry name" value="CRC"/>
</dbReference>
<feature type="compositionally biased region" description="Polar residues" evidence="4">
    <location>
        <begin position="776"/>
        <end position="786"/>
    </location>
</feature>
<comment type="subcellular location">
    <subcellularLocation>
        <location evidence="1">Nucleus</location>
    </subcellularLocation>
</comment>
<accession>A0A6A1VYV6</accession>
<keyword evidence="3" id="KW-0539">Nucleus</keyword>
<dbReference type="OrthoDB" id="6283463at2759"/>
<dbReference type="AlphaFoldDB" id="A0A6A1VYV6"/>
<dbReference type="PANTHER" id="PTHR46159">
    <property type="entry name" value="PROTEIN TESMIN/TSO1-LIKE CXC 2"/>
    <property type="match status" value="1"/>
</dbReference>
<name>A0A6A1VYV6_9ROSI</name>
<organism evidence="6 7">
    <name type="scientific">Morella rubra</name>
    <name type="common">Chinese bayberry</name>
    <dbReference type="NCBI Taxonomy" id="262757"/>
    <lineage>
        <taxon>Eukaryota</taxon>
        <taxon>Viridiplantae</taxon>
        <taxon>Streptophyta</taxon>
        <taxon>Embryophyta</taxon>
        <taxon>Tracheophyta</taxon>
        <taxon>Spermatophyta</taxon>
        <taxon>Magnoliopsida</taxon>
        <taxon>eudicotyledons</taxon>
        <taxon>Gunneridae</taxon>
        <taxon>Pentapetalae</taxon>
        <taxon>rosids</taxon>
        <taxon>fabids</taxon>
        <taxon>Fagales</taxon>
        <taxon>Myricaceae</taxon>
        <taxon>Morella</taxon>
    </lineage>
</organism>
<sequence length="786" mass="85568">MGKSLLDLMHDSPVFNFINSLSPIKPVKSTHISQTFNPLNFASLPSVFTSPHVNSHKESRFLKRHNCSDASKPGFYSQNGNKLSTDEGNGDAAQSYDHSAELRENFDSGVSLGDASVQPPAEHSKFAIELPHALKYDCGSPDCGPIPHCGTETGCVSELGGKSMSSVQYGQEASEKGSSEGELHLSEMCKIDQKTDGVESEWESLISDATDLLVFSSPNDSETFKGLIQKSMDPMTRFSTSLMIQLPLNDVDKTKIGKAVGSGEQYETEIPSADPGEASELQEIDQKRENVADTYLLKCVSSNTTEEMDSEVAMCDPHASKTVSILHRGMRRRCLDFEMVGARRKNLGDGSNCSSSILSQSDEKIACYDKQLVPIHTGGNSSRCILPGIGLHLNALTTSKDHKNVKCESLTSGRTLYLPNSTASFHSPTDSQEPLHKSLTSASYERETDFAENRVSHVEDAPQASAYLVNDDFNQSSPKKKRHLDHAGETESCKRCNCKKSKCLKLYCECFAAGVYCIEPCSCQECFNKPIHEDTVLATRKQIESRNPLAFAPKVIRSSESLTEIGEESSKTPASARHKRGCNCKKSNCLKKYCECYQGGVGCSISCRCEGCKNAFGRKDGSAPTGTEAEQEEETDACDSGLDTALQKSDLQNNEEENPASALPKTPLQLGRPFVPLSFSSNDKPPRSSFLAVGTSSGFYTSQKLGKPNILRSIPKFDRHCSTVPEDEMPVILRGNCSPSTGVKSASPNSKRVSPPHSNFGSSPSRRSGRKLILQSIPSFPSLTQN</sequence>
<feature type="compositionally biased region" description="Polar residues" evidence="4">
    <location>
        <begin position="737"/>
        <end position="766"/>
    </location>
</feature>
<comment type="similarity">
    <text evidence="2">Belongs to the lin-54 family.</text>
</comment>
<feature type="domain" description="CRC" evidence="5">
    <location>
        <begin position="492"/>
        <end position="617"/>
    </location>
</feature>
<dbReference type="SMART" id="SM01114">
    <property type="entry name" value="CXC"/>
    <property type="match status" value="2"/>
</dbReference>
<dbReference type="Pfam" id="PF03638">
    <property type="entry name" value="TCR"/>
    <property type="match status" value="2"/>
</dbReference>
<dbReference type="GO" id="GO:0003700">
    <property type="term" value="F:DNA-binding transcription factor activity"/>
    <property type="evidence" value="ECO:0007669"/>
    <property type="project" value="InterPro"/>
</dbReference>
<evidence type="ECO:0000256" key="4">
    <source>
        <dbReference type="SAM" id="MobiDB-lite"/>
    </source>
</evidence>
<dbReference type="InterPro" id="IPR044522">
    <property type="entry name" value="TSO1-like"/>
</dbReference>
<comment type="caution">
    <text evidence="6">The sequence shown here is derived from an EMBL/GenBank/DDBJ whole genome shotgun (WGS) entry which is preliminary data.</text>
</comment>
<dbReference type="EMBL" id="RXIC02000021">
    <property type="protein sequence ID" value="KAB1218132.1"/>
    <property type="molecule type" value="Genomic_DNA"/>
</dbReference>
<evidence type="ECO:0000313" key="6">
    <source>
        <dbReference type="EMBL" id="KAB1218132.1"/>
    </source>
</evidence>